<sequence>MTPDLRLTVMMFPHPHLHKKVLSELDRGMEQRERDEGVGSFDDEDYGVPQRRTQEKIAWKAVPDFTKGCIENGGAH</sequence>
<reference evidence="2" key="1">
    <citation type="journal article" date="2023" name="bioRxiv">
        <title>Improved chromosome-level genome assembly for marigold (Tagetes erecta).</title>
        <authorList>
            <person name="Jiang F."/>
            <person name="Yuan L."/>
            <person name="Wang S."/>
            <person name="Wang H."/>
            <person name="Xu D."/>
            <person name="Wang A."/>
            <person name="Fan W."/>
        </authorList>
    </citation>
    <scope>NUCLEOTIDE SEQUENCE</scope>
    <source>
        <strain evidence="2">WSJ</strain>
        <tissue evidence="2">Leaf</tissue>
    </source>
</reference>
<dbReference type="EMBL" id="JAUHHV010000010">
    <property type="protein sequence ID" value="KAK1411385.1"/>
    <property type="molecule type" value="Genomic_DNA"/>
</dbReference>
<dbReference type="Proteomes" id="UP001229421">
    <property type="component" value="Unassembled WGS sequence"/>
</dbReference>
<evidence type="ECO:0000313" key="2">
    <source>
        <dbReference type="EMBL" id="KAK1411385.1"/>
    </source>
</evidence>
<organism evidence="2 3">
    <name type="scientific">Tagetes erecta</name>
    <name type="common">African marigold</name>
    <dbReference type="NCBI Taxonomy" id="13708"/>
    <lineage>
        <taxon>Eukaryota</taxon>
        <taxon>Viridiplantae</taxon>
        <taxon>Streptophyta</taxon>
        <taxon>Embryophyta</taxon>
        <taxon>Tracheophyta</taxon>
        <taxon>Spermatophyta</taxon>
        <taxon>Magnoliopsida</taxon>
        <taxon>eudicotyledons</taxon>
        <taxon>Gunneridae</taxon>
        <taxon>Pentapetalae</taxon>
        <taxon>asterids</taxon>
        <taxon>campanulids</taxon>
        <taxon>Asterales</taxon>
        <taxon>Asteraceae</taxon>
        <taxon>Asteroideae</taxon>
        <taxon>Heliantheae alliance</taxon>
        <taxon>Tageteae</taxon>
        <taxon>Tagetes</taxon>
    </lineage>
</organism>
<comment type="caution">
    <text evidence="2">The sequence shown here is derived from an EMBL/GenBank/DDBJ whole genome shotgun (WGS) entry which is preliminary data.</text>
</comment>
<accession>A0AAD8K1H0</accession>
<feature type="region of interest" description="Disordered" evidence="1">
    <location>
        <begin position="29"/>
        <end position="49"/>
    </location>
</feature>
<dbReference type="AlphaFoldDB" id="A0AAD8K1H0"/>
<name>A0AAD8K1H0_TARER</name>
<evidence type="ECO:0000256" key="1">
    <source>
        <dbReference type="SAM" id="MobiDB-lite"/>
    </source>
</evidence>
<keyword evidence="3" id="KW-1185">Reference proteome</keyword>
<protein>
    <submittedName>
        <fullName evidence="2">Uncharacterized protein</fullName>
    </submittedName>
</protein>
<gene>
    <name evidence="2" type="ORF">QVD17_37933</name>
</gene>
<evidence type="ECO:0000313" key="3">
    <source>
        <dbReference type="Proteomes" id="UP001229421"/>
    </source>
</evidence>
<proteinExistence type="predicted"/>